<dbReference type="CDD" id="cd00082">
    <property type="entry name" value="HisKA"/>
    <property type="match status" value="1"/>
</dbReference>
<dbReference type="Pfam" id="PF02518">
    <property type="entry name" value="HATPase_c"/>
    <property type="match status" value="1"/>
</dbReference>
<dbReference type="PROSITE" id="PS50043">
    <property type="entry name" value="HTH_LUXR_2"/>
    <property type="match status" value="1"/>
</dbReference>
<keyword evidence="7" id="KW-0812">Transmembrane</keyword>
<feature type="transmembrane region" description="Helical" evidence="7">
    <location>
        <begin position="42"/>
        <end position="60"/>
    </location>
</feature>
<dbReference type="RefSeq" id="WP_314003320.1">
    <property type="nucleotide sequence ID" value="NZ_JASJOT010000034.1"/>
</dbReference>
<feature type="transmembrane region" description="Helical" evidence="7">
    <location>
        <begin position="12"/>
        <end position="30"/>
    </location>
</feature>
<dbReference type="Gene3D" id="1.10.10.10">
    <property type="entry name" value="Winged helix-like DNA-binding domain superfamily/Winged helix DNA-binding domain"/>
    <property type="match status" value="1"/>
</dbReference>
<dbReference type="SUPFAM" id="SSF55874">
    <property type="entry name" value="ATPase domain of HSP90 chaperone/DNA topoisomerase II/histidine kinase"/>
    <property type="match status" value="1"/>
</dbReference>
<feature type="domain" description="HTH luxR-type" evidence="8">
    <location>
        <begin position="710"/>
        <end position="773"/>
    </location>
</feature>
<dbReference type="Pfam" id="PF00196">
    <property type="entry name" value="GerE"/>
    <property type="match status" value="1"/>
</dbReference>
<feature type="domain" description="Histidine kinase" evidence="9">
    <location>
        <begin position="275"/>
        <end position="489"/>
    </location>
</feature>
<evidence type="ECO:0000313" key="11">
    <source>
        <dbReference type="EMBL" id="MDJ1497615.1"/>
    </source>
</evidence>
<dbReference type="PANTHER" id="PTHR43547:SF2">
    <property type="entry name" value="HYBRID SIGNAL TRANSDUCTION HISTIDINE KINASE C"/>
    <property type="match status" value="1"/>
</dbReference>
<dbReference type="SUPFAM" id="SSF46894">
    <property type="entry name" value="C-terminal effector domain of the bipartite response regulators"/>
    <property type="match status" value="1"/>
</dbReference>
<dbReference type="EMBL" id="JASJOT010000034">
    <property type="protein sequence ID" value="MDJ1497615.1"/>
    <property type="molecule type" value="Genomic_DNA"/>
</dbReference>
<evidence type="ECO:0000259" key="9">
    <source>
        <dbReference type="PROSITE" id="PS50109"/>
    </source>
</evidence>
<evidence type="ECO:0000256" key="5">
    <source>
        <dbReference type="PROSITE-ProRule" id="PRU00169"/>
    </source>
</evidence>
<evidence type="ECO:0000259" key="8">
    <source>
        <dbReference type="PROSITE" id="PS50043"/>
    </source>
</evidence>
<proteinExistence type="predicted"/>
<feature type="transmembrane region" description="Helical" evidence="7">
    <location>
        <begin position="137"/>
        <end position="156"/>
    </location>
</feature>
<name>A0ABT7CXC0_9BACT</name>
<comment type="caution">
    <text evidence="11">The sequence shown here is derived from an EMBL/GenBank/DDBJ whole genome shotgun (WGS) entry which is preliminary data.</text>
</comment>
<dbReference type="Gene3D" id="3.30.565.10">
    <property type="entry name" value="Histidine kinase-like ATPase, C-terminal domain"/>
    <property type="match status" value="1"/>
</dbReference>
<dbReference type="InterPro" id="IPR003594">
    <property type="entry name" value="HATPase_dom"/>
</dbReference>
<evidence type="ECO:0000256" key="3">
    <source>
        <dbReference type="ARBA" id="ARBA00022553"/>
    </source>
</evidence>
<dbReference type="InterPro" id="IPR004358">
    <property type="entry name" value="Sig_transdc_His_kin-like_C"/>
</dbReference>
<dbReference type="PROSITE" id="PS50109">
    <property type="entry name" value="HIS_KIN"/>
    <property type="match status" value="1"/>
</dbReference>
<dbReference type="InterPro" id="IPR005467">
    <property type="entry name" value="His_kinase_dom"/>
</dbReference>
<keyword evidence="11" id="KW-0547">Nucleotide-binding</keyword>
<dbReference type="InterPro" id="IPR036890">
    <property type="entry name" value="HATPase_C_sf"/>
</dbReference>
<dbReference type="PROSITE" id="PS50110">
    <property type="entry name" value="RESPONSE_REGULATORY"/>
    <property type="match status" value="1"/>
</dbReference>
<keyword evidence="6" id="KW-0175">Coiled coil</keyword>
<dbReference type="GO" id="GO:0005524">
    <property type="term" value="F:ATP binding"/>
    <property type="evidence" value="ECO:0007669"/>
    <property type="project" value="UniProtKB-KW"/>
</dbReference>
<feature type="coiled-coil region" evidence="6">
    <location>
        <begin position="230"/>
        <end position="261"/>
    </location>
</feature>
<feature type="transmembrane region" description="Helical" evidence="7">
    <location>
        <begin position="168"/>
        <end position="188"/>
    </location>
</feature>
<dbReference type="SUPFAM" id="SSF52172">
    <property type="entry name" value="CheY-like"/>
    <property type="match status" value="1"/>
</dbReference>
<feature type="transmembrane region" description="Helical" evidence="7">
    <location>
        <begin position="103"/>
        <end position="125"/>
    </location>
</feature>
<dbReference type="SMART" id="SM00448">
    <property type="entry name" value="REC"/>
    <property type="match status" value="1"/>
</dbReference>
<gene>
    <name evidence="11" type="ORF">QNI19_32045</name>
</gene>
<dbReference type="SUPFAM" id="SSF47384">
    <property type="entry name" value="Homodimeric domain of signal transducing histidine kinase"/>
    <property type="match status" value="1"/>
</dbReference>
<keyword evidence="12" id="KW-1185">Reference proteome</keyword>
<dbReference type="InterPro" id="IPR003661">
    <property type="entry name" value="HisK_dim/P_dom"/>
</dbReference>
<dbReference type="Pfam" id="PF00072">
    <property type="entry name" value="Response_reg"/>
    <property type="match status" value="1"/>
</dbReference>
<sequence>MLVFGTEMHVITFIFLIIEVLLLFNLWIASLSTPFDQAQKNYLILLSLLVVYNLTGGLFPDPKIPIPIYIQNIFAYASGFGMCMYAPYYFYKVYNLKQMRFHAKYGIFLFLLIPFLIFFVVFYAFYQDLEVAREWGVIIPFFYALSIIYSMTKSIFYDDTVRKSGEVIALYAAIIPWISLTIVTYLNGSQAVEVSIVNSGMIVVTVLFIRKYISQIRQAEIERQSYHLSLQESNIHLEQANLELENANLNLEEKVIERTRELMVLNEMRMNTFANLAHEIRTPLTLLRDYLKKASNQYPDIKQIQFANKYVYKLTKDITNLFDLIKSEKGIHLYEHNQITNFSHILEERLELFAVVVERSSLQINSQIEGEVYINANATALERIANNLLDNAIKYSSPGTTITVSLRLDKDHSKVIFTVSDQGEGITEDNLDLIFKPYQRISQKNTEGMGMGLPIVKLIVESLKGSIAVQSGMFHGYGTSFIIELPYTPLVGSEEAITQPYFKKTFQKVLEKESQRKDINQILDSEYSMTDRRPFKPESFTHSDLKKTILIIDDNSDMLRFILNNLKDNYNTYHAISGYDALEKLTVIPVPDLIVSDVMMPEMGGFELRKEMLKSSLYRSIPFLFLSARQEDKIQGLELKAIDFIDKPFEIEELIGKINSIIYLSEQKQSAVLKSVIDASMRQYGSMQTGIQDSSLRIENKKEATLEDKINTLGVSLTSNQINIVKYLIDGKTAKEIGDMVGRSPRTVEKTVALIYRQFEVGNLKELLKKINI</sequence>
<dbReference type="SMART" id="SM00421">
    <property type="entry name" value="HTH_LUXR"/>
    <property type="match status" value="1"/>
</dbReference>
<evidence type="ECO:0000259" key="10">
    <source>
        <dbReference type="PROSITE" id="PS50110"/>
    </source>
</evidence>
<keyword evidence="7" id="KW-0472">Membrane</keyword>
<evidence type="ECO:0000256" key="2">
    <source>
        <dbReference type="ARBA" id="ARBA00012438"/>
    </source>
</evidence>
<dbReference type="EC" id="2.7.13.3" evidence="2"/>
<accession>A0ABT7CXC0</accession>
<dbReference type="InterPro" id="IPR036388">
    <property type="entry name" value="WH-like_DNA-bd_sf"/>
</dbReference>
<dbReference type="InterPro" id="IPR016032">
    <property type="entry name" value="Sig_transdc_resp-reg_C-effctor"/>
</dbReference>
<organism evidence="11 12">
    <name type="scientific">Xanthocytophaga flava</name>
    <dbReference type="NCBI Taxonomy" id="3048013"/>
    <lineage>
        <taxon>Bacteria</taxon>
        <taxon>Pseudomonadati</taxon>
        <taxon>Bacteroidota</taxon>
        <taxon>Cytophagia</taxon>
        <taxon>Cytophagales</taxon>
        <taxon>Rhodocytophagaceae</taxon>
        <taxon>Xanthocytophaga</taxon>
    </lineage>
</organism>
<dbReference type="PRINTS" id="PR00344">
    <property type="entry name" value="BCTRLSENSOR"/>
</dbReference>
<keyword evidence="11" id="KW-0067">ATP-binding</keyword>
<dbReference type="Gene3D" id="3.40.50.2300">
    <property type="match status" value="1"/>
</dbReference>
<dbReference type="Gene3D" id="1.10.287.130">
    <property type="match status" value="1"/>
</dbReference>
<feature type="transmembrane region" description="Helical" evidence="7">
    <location>
        <begin position="66"/>
        <end position="91"/>
    </location>
</feature>
<comment type="catalytic activity">
    <reaction evidence="1">
        <text>ATP + protein L-histidine = ADP + protein N-phospho-L-histidine.</text>
        <dbReference type="EC" id="2.7.13.3"/>
    </reaction>
</comment>
<keyword evidence="4" id="KW-0238">DNA-binding</keyword>
<dbReference type="SMART" id="SM00387">
    <property type="entry name" value="HATPase_c"/>
    <property type="match status" value="1"/>
</dbReference>
<evidence type="ECO:0000256" key="1">
    <source>
        <dbReference type="ARBA" id="ARBA00000085"/>
    </source>
</evidence>
<dbReference type="Proteomes" id="UP001228581">
    <property type="component" value="Unassembled WGS sequence"/>
</dbReference>
<evidence type="ECO:0000313" key="12">
    <source>
        <dbReference type="Proteomes" id="UP001228581"/>
    </source>
</evidence>
<dbReference type="InterPro" id="IPR001789">
    <property type="entry name" value="Sig_transdc_resp-reg_receiver"/>
</dbReference>
<keyword evidence="7" id="KW-1133">Transmembrane helix</keyword>
<dbReference type="InterPro" id="IPR036097">
    <property type="entry name" value="HisK_dim/P_sf"/>
</dbReference>
<feature type="domain" description="Response regulatory" evidence="10">
    <location>
        <begin position="548"/>
        <end position="662"/>
    </location>
</feature>
<evidence type="ECO:0000256" key="7">
    <source>
        <dbReference type="SAM" id="Phobius"/>
    </source>
</evidence>
<keyword evidence="3 5" id="KW-0597">Phosphoprotein</keyword>
<reference evidence="11 12" key="1">
    <citation type="submission" date="2023-05" db="EMBL/GenBank/DDBJ databases">
        <authorList>
            <person name="Zhang X."/>
        </authorList>
    </citation>
    <scope>NUCLEOTIDE SEQUENCE [LARGE SCALE GENOMIC DNA]</scope>
    <source>
        <strain evidence="11 12">DM2B3-1</strain>
    </source>
</reference>
<dbReference type="InterPro" id="IPR011006">
    <property type="entry name" value="CheY-like_superfamily"/>
</dbReference>
<dbReference type="PANTHER" id="PTHR43547">
    <property type="entry name" value="TWO-COMPONENT HISTIDINE KINASE"/>
    <property type="match status" value="1"/>
</dbReference>
<feature type="modified residue" description="4-aspartylphosphate" evidence="5">
    <location>
        <position position="597"/>
    </location>
</feature>
<protein>
    <recommendedName>
        <fullName evidence="2">histidine kinase</fullName>
        <ecNumber evidence="2">2.7.13.3</ecNumber>
    </recommendedName>
</protein>
<dbReference type="InterPro" id="IPR000792">
    <property type="entry name" value="Tscrpt_reg_LuxR_C"/>
</dbReference>
<evidence type="ECO:0000256" key="4">
    <source>
        <dbReference type="ARBA" id="ARBA00023125"/>
    </source>
</evidence>
<evidence type="ECO:0000256" key="6">
    <source>
        <dbReference type="SAM" id="Coils"/>
    </source>
</evidence>